<evidence type="ECO:0000256" key="4">
    <source>
        <dbReference type="PROSITE-ProRule" id="PRU00169"/>
    </source>
</evidence>
<dbReference type="InterPro" id="IPR020449">
    <property type="entry name" value="Tscrpt_reg_AraC-type_HTH"/>
</dbReference>
<dbReference type="InterPro" id="IPR018062">
    <property type="entry name" value="HTH_AraC-typ_CS"/>
</dbReference>
<protein>
    <submittedName>
        <fullName evidence="7">Response regulator</fullName>
    </submittedName>
</protein>
<dbReference type="InterPro" id="IPR018060">
    <property type="entry name" value="HTH_AraC"/>
</dbReference>
<evidence type="ECO:0000256" key="3">
    <source>
        <dbReference type="ARBA" id="ARBA00023163"/>
    </source>
</evidence>
<feature type="modified residue" description="4-aspartylphosphate" evidence="4">
    <location>
        <position position="55"/>
    </location>
</feature>
<dbReference type="Gene3D" id="1.10.10.60">
    <property type="entry name" value="Homeodomain-like"/>
    <property type="match status" value="2"/>
</dbReference>
<dbReference type="PROSITE" id="PS50110">
    <property type="entry name" value="RESPONSE_REGULATORY"/>
    <property type="match status" value="1"/>
</dbReference>
<dbReference type="InterPro" id="IPR009057">
    <property type="entry name" value="Homeodomain-like_sf"/>
</dbReference>
<keyword evidence="8" id="KW-1185">Reference proteome</keyword>
<evidence type="ECO:0000259" key="5">
    <source>
        <dbReference type="PROSITE" id="PS01124"/>
    </source>
</evidence>
<keyword evidence="1" id="KW-0805">Transcription regulation</keyword>
<dbReference type="PROSITE" id="PS00041">
    <property type="entry name" value="HTH_ARAC_FAMILY_1"/>
    <property type="match status" value="1"/>
</dbReference>
<accession>A0ABT6TUE9</accession>
<dbReference type="PRINTS" id="PR00032">
    <property type="entry name" value="HTHARAC"/>
</dbReference>
<dbReference type="Proteomes" id="UP001161691">
    <property type="component" value="Unassembled WGS sequence"/>
</dbReference>
<evidence type="ECO:0000256" key="1">
    <source>
        <dbReference type="ARBA" id="ARBA00023015"/>
    </source>
</evidence>
<dbReference type="EMBL" id="JAGRPV010000001">
    <property type="protein sequence ID" value="MDI4649823.1"/>
    <property type="molecule type" value="Genomic_DNA"/>
</dbReference>
<sequence length="526" mass="59378">MAKLIIVDDEKSTREGLVQYIPWNSLGIDEVESAGSGPEALEAAARMRPDILLSDIRMPGMNGIEFATRLRLVLPDCKIIFLSGYADKEYLKSAIQLRAVHYLEKPINRPELMRAVRETVDALALERITTAESDAIIREKLALDLSRARSDPADLAQPLKYAFGEAQTGSRFIASILRIDIHTDSSADAGRNDIDRNYREPIRRAIDEAFASPLYRHVAGFIDNRHAVVHFSGIGITSRSLPPAVLGKLRAMLEQTAGVEVDLFMGVGKPTDSISEISASYANAESALQRRFFVGPNQVAFYEEPAPGTPSDPLDDSRLLPFISSLHAFDTDQALRDIVRIHDEIRLRPDLPVGQVRTFFYGMLLELETFAAKHNVPLAEAHELAYARDEFFRLPDLAAVQAELLRRVEAAMSRIQSKNNNGQHVYAIMQYIRAHYHDDRLSINRMAEHLYLTPTYLCRIFKERTGKTINRHITEVRIEKAKEYLKDGRVKLSDVSSRVGYQSANHFTKLFKKMTGLNPSEFRERQ</sequence>
<dbReference type="PANTHER" id="PTHR43280:SF28">
    <property type="entry name" value="HTH-TYPE TRANSCRIPTIONAL ACTIVATOR RHAS"/>
    <property type="match status" value="1"/>
</dbReference>
<dbReference type="SMART" id="SM00342">
    <property type="entry name" value="HTH_ARAC"/>
    <property type="match status" value="1"/>
</dbReference>
<gene>
    <name evidence="7" type="ORF">KB449_33155</name>
</gene>
<reference evidence="7" key="1">
    <citation type="submission" date="2023-04" db="EMBL/GenBank/DDBJ databases">
        <title>Comparative genomic analysis of Cohnella hashimotonis sp. nov., isolated from the International Space Station.</title>
        <authorList>
            <person name="Venkateswaran K."/>
            <person name="Simpson A."/>
        </authorList>
    </citation>
    <scope>NUCLEOTIDE SEQUENCE</scope>
    <source>
        <strain evidence="7">F6_2S_P_1</strain>
    </source>
</reference>
<dbReference type="SUPFAM" id="SSF46689">
    <property type="entry name" value="Homeodomain-like"/>
    <property type="match status" value="2"/>
</dbReference>
<feature type="domain" description="Response regulatory" evidence="6">
    <location>
        <begin position="3"/>
        <end position="120"/>
    </location>
</feature>
<evidence type="ECO:0000259" key="6">
    <source>
        <dbReference type="PROSITE" id="PS50110"/>
    </source>
</evidence>
<evidence type="ECO:0000313" key="7">
    <source>
        <dbReference type="EMBL" id="MDI4649823.1"/>
    </source>
</evidence>
<dbReference type="Pfam" id="PF12833">
    <property type="entry name" value="HTH_18"/>
    <property type="match status" value="1"/>
</dbReference>
<dbReference type="Gene3D" id="3.40.50.2300">
    <property type="match status" value="1"/>
</dbReference>
<comment type="caution">
    <text evidence="7">The sequence shown here is derived from an EMBL/GenBank/DDBJ whole genome shotgun (WGS) entry which is preliminary data.</text>
</comment>
<dbReference type="Pfam" id="PF00072">
    <property type="entry name" value="Response_reg"/>
    <property type="match status" value="1"/>
</dbReference>
<proteinExistence type="predicted"/>
<keyword evidence="4" id="KW-0597">Phosphoprotein</keyword>
<name>A0ABT6TUE9_9BACL</name>
<dbReference type="SUPFAM" id="SSF52172">
    <property type="entry name" value="CheY-like"/>
    <property type="match status" value="1"/>
</dbReference>
<dbReference type="CDD" id="cd17536">
    <property type="entry name" value="REC_YesN-like"/>
    <property type="match status" value="1"/>
</dbReference>
<dbReference type="InterPro" id="IPR011006">
    <property type="entry name" value="CheY-like_superfamily"/>
</dbReference>
<keyword evidence="2" id="KW-0238">DNA-binding</keyword>
<evidence type="ECO:0000313" key="8">
    <source>
        <dbReference type="Proteomes" id="UP001161691"/>
    </source>
</evidence>
<evidence type="ECO:0000256" key="2">
    <source>
        <dbReference type="ARBA" id="ARBA00023125"/>
    </source>
</evidence>
<dbReference type="RefSeq" id="WP_282912428.1">
    <property type="nucleotide sequence ID" value="NZ_JAGRPV010000001.1"/>
</dbReference>
<keyword evidence="3" id="KW-0804">Transcription</keyword>
<dbReference type="SMART" id="SM00448">
    <property type="entry name" value="REC"/>
    <property type="match status" value="1"/>
</dbReference>
<dbReference type="InterPro" id="IPR001789">
    <property type="entry name" value="Sig_transdc_resp-reg_receiver"/>
</dbReference>
<dbReference type="PROSITE" id="PS01124">
    <property type="entry name" value="HTH_ARAC_FAMILY_2"/>
    <property type="match status" value="1"/>
</dbReference>
<feature type="domain" description="HTH araC/xylS-type" evidence="5">
    <location>
        <begin position="426"/>
        <end position="525"/>
    </location>
</feature>
<organism evidence="7 8">
    <name type="scientific">Cohnella hashimotonis</name>
    <dbReference type="NCBI Taxonomy" id="2826895"/>
    <lineage>
        <taxon>Bacteria</taxon>
        <taxon>Bacillati</taxon>
        <taxon>Bacillota</taxon>
        <taxon>Bacilli</taxon>
        <taxon>Bacillales</taxon>
        <taxon>Paenibacillaceae</taxon>
        <taxon>Cohnella</taxon>
    </lineage>
</organism>
<dbReference type="PANTHER" id="PTHR43280">
    <property type="entry name" value="ARAC-FAMILY TRANSCRIPTIONAL REGULATOR"/>
    <property type="match status" value="1"/>
</dbReference>